<name>A0A1G9UBN0_9EURY</name>
<keyword evidence="4" id="KW-1185">Reference proteome</keyword>
<proteinExistence type="predicted"/>
<keyword evidence="1" id="KW-0175">Coiled coil</keyword>
<feature type="region of interest" description="Disordered" evidence="2">
    <location>
        <begin position="321"/>
        <end position="346"/>
    </location>
</feature>
<gene>
    <name evidence="3" type="ORF">SAMN05192554_10439</name>
</gene>
<organism evidence="3 4">
    <name type="scientific">Haloarchaeobius iranensis</name>
    <dbReference type="NCBI Taxonomy" id="996166"/>
    <lineage>
        <taxon>Archaea</taxon>
        <taxon>Methanobacteriati</taxon>
        <taxon>Methanobacteriota</taxon>
        <taxon>Stenosarchaea group</taxon>
        <taxon>Halobacteria</taxon>
        <taxon>Halobacteriales</taxon>
        <taxon>Halorubellaceae</taxon>
        <taxon>Haloarchaeobius</taxon>
    </lineage>
</organism>
<evidence type="ECO:0000313" key="3">
    <source>
        <dbReference type="EMBL" id="SDM57243.1"/>
    </source>
</evidence>
<dbReference type="RefSeq" id="WP_089731820.1">
    <property type="nucleotide sequence ID" value="NZ_FNIA01000004.1"/>
</dbReference>
<feature type="coiled-coil region" evidence="1">
    <location>
        <begin position="140"/>
        <end position="174"/>
    </location>
</feature>
<evidence type="ECO:0000313" key="4">
    <source>
        <dbReference type="Proteomes" id="UP000199370"/>
    </source>
</evidence>
<reference evidence="3 4" key="1">
    <citation type="submission" date="2016-10" db="EMBL/GenBank/DDBJ databases">
        <authorList>
            <person name="de Groot N.N."/>
        </authorList>
    </citation>
    <scope>NUCLEOTIDE SEQUENCE [LARGE SCALE GENOMIC DNA]</scope>
    <source>
        <strain evidence="4">EB21,IBRC-M 10013,KCTC 4048</strain>
    </source>
</reference>
<dbReference type="EMBL" id="FNIA01000004">
    <property type="protein sequence ID" value="SDM57243.1"/>
    <property type="molecule type" value="Genomic_DNA"/>
</dbReference>
<dbReference type="Proteomes" id="UP000199370">
    <property type="component" value="Unassembled WGS sequence"/>
</dbReference>
<dbReference type="OrthoDB" id="174508at2157"/>
<evidence type="ECO:0000256" key="2">
    <source>
        <dbReference type="SAM" id="MobiDB-lite"/>
    </source>
</evidence>
<evidence type="ECO:0000256" key="1">
    <source>
        <dbReference type="SAM" id="Coils"/>
    </source>
</evidence>
<protein>
    <submittedName>
        <fullName evidence="3">Uncharacterized protein</fullName>
    </submittedName>
</protein>
<sequence length="346" mass="38644">MPRKYTFETTTVDGVDYVIANPVNETDEMVRMEADWTNGDDVEGEWERAVRAIIKGDLLGEMNLEAGNGRIDRQTAIETLAAAEDEQGRVVSSERQADALLEYFEDQEILRFDGNDVVLLQDPRDDDLSGRAALNWAAGIEACVDKIDETKERVKRARDKLNEKMDEIDTGSNRIDERIQETAQELKALGDGPGVPDDPSQLDESERNRYQQLKRQFIYHKQMKEVDKENLLETVEEGTSELAHQISMLNSAKEALVTKEQEIRVVAVQKREFPNDATNIVENMGTLATKLGGVGDIDEKIDQTSATDLASMVEDTVGDVQEAAESAQQTADEEVETDADAVNFEV</sequence>
<accession>A0A1G9UBN0</accession>
<dbReference type="AlphaFoldDB" id="A0A1G9UBN0"/>
<dbReference type="STRING" id="996166.SAMN05192554_10439"/>